<dbReference type="AlphaFoldDB" id="A0A381TX58"/>
<dbReference type="InterPro" id="IPR036770">
    <property type="entry name" value="Ankyrin_rpt-contain_sf"/>
</dbReference>
<protein>
    <submittedName>
        <fullName evidence="2">Uncharacterized protein</fullName>
    </submittedName>
</protein>
<feature type="region of interest" description="Disordered" evidence="1">
    <location>
        <begin position="234"/>
        <end position="256"/>
    </location>
</feature>
<dbReference type="Pfam" id="PF13857">
    <property type="entry name" value="Ank_5"/>
    <property type="match status" value="1"/>
</dbReference>
<organism evidence="2">
    <name type="scientific">marine metagenome</name>
    <dbReference type="NCBI Taxonomy" id="408172"/>
    <lineage>
        <taxon>unclassified sequences</taxon>
        <taxon>metagenomes</taxon>
        <taxon>ecological metagenomes</taxon>
    </lineage>
</organism>
<dbReference type="PANTHER" id="PTHR24118">
    <property type="entry name" value="POTE ANKYRIN DOMAIN"/>
    <property type="match status" value="1"/>
</dbReference>
<dbReference type="PROSITE" id="PS50297">
    <property type="entry name" value="ANK_REP_REGION"/>
    <property type="match status" value="8"/>
</dbReference>
<gene>
    <name evidence="2" type="ORF">METZ01_LOCUS73439</name>
</gene>
<dbReference type="PANTHER" id="PTHR24118:SF99">
    <property type="entry name" value="POTE ANKYRIN DOMAIN FAMILY MEMBER 3C-RELATED"/>
    <property type="match status" value="1"/>
</dbReference>
<dbReference type="Pfam" id="PF00023">
    <property type="entry name" value="Ank"/>
    <property type="match status" value="2"/>
</dbReference>
<dbReference type="SUPFAM" id="SSF48403">
    <property type="entry name" value="Ankyrin repeat"/>
    <property type="match status" value="2"/>
</dbReference>
<dbReference type="PROSITE" id="PS50088">
    <property type="entry name" value="ANK_REPEAT"/>
    <property type="match status" value="8"/>
</dbReference>
<reference evidence="2" key="1">
    <citation type="submission" date="2018-05" db="EMBL/GenBank/DDBJ databases">
        <authorList>
            <person name="Lanie J.A."/>
            <person name="Ng W.-L."/>
            <person name="Kazmierczak K.M."/>
            <person name="Andrzejewski T.M."/>
            <person name="Davidsen T.M."/>
            <person name="Wayne K.J."/>
            <person name="Tettelin H."/>
            <person name="Glass J.I."/>
            <person name="Rusch D."/>
            <person name="Podicherti R."/>
            <person name="Tsui H.-C.T."/>
            <person name="Winkler M.E."/>
        </authorList>
    </citation>
    <scope>NUCLEOTIDE SEQUENCE</scope>
</reference>
<dbReference type="SMART" id="SM00248">
    <property type="entry name" value="ANK"/>
    <property type="match status" value="10"/>
</dbReference>
<dbReference type="InterPro" id="IPR002110">
    <property type="entry name" value="Ankyrin_rpt"/>
</dbReference>
<sequence length="518" mass="54661">METSEMRLRIYARRLAPLALLFGIGTGISAPPMSAEGREAPLVAATKASDTAAVQALLAQEIDVDAPEPDGTTALHWAAYQGDAEIAAVLLRAGASANAPNRYGVTPLTLAAGRGDTEVVRALLDNDADPNTALPEGETVLMAAARAGSVDVLRLLIARGADIDARENWRGQSALMWAAAENHPQAVHTLLELGAQVDERSTSGWTALLFAIRAGQAEAVQALLEAGADVNDTIRPLPKTGTDVEGESGRRSASDGSSGLVIAVANGHFSLATSLVTHGADVDAHEQGWTPLHQLAYTRRPNSGKGMPPVPLIDGLDTLGFAQFLLEHGADPNIRQTRRHNNGERNYLNRVGATPYLLAAKHADASLMRLLAEHGADTQQATKGNASPLMVSAGVGIFNIGESAGTNEEAFEAVKLAYELGDTDVNRADDRGYTALHGAALRGANPIVEFLIDKGADLLHETAEGWTPLRIADGVHYTGTVKRADPTAALLRQVMKDRGIYTAEHDRDVNSVAVVEGR</sequence>
<dbReference type="Gene3D" id="1.25.40.20">
    <property type="entry name" value="Ankyrin repeat-containing domain"/>
    <property type="match status" value="5"/>
</dbReference>
<name>A0A381TX58_9ZZZZ</name>
<accession>A0A381TX58</accession>
<proteinExistence type="predicted"/>
<dbReference type="PRINTS" id="PR01415">
    <property type="entry name" value="ANKYRIN"/>
</dbReference>
<dbReference type="Pfam" id="PF12796">
    <property type="entry name" value="Ank_2"/>
    <property type="match status" value="2"/>
</dbReference>
<evidence type="ECO:0000256" key="1">
    <source>
        <dbReference type="SAM" id="MobiDB-lite"/>
    </source>
</evidence>
<evidence type="ECO:0000313" key="2">
    <source>
        <dbReference type="EMBL" id="SVA20585.1"/>
    </source>
</evidence>
<dbReference type="EMBL" id="UINC01005323">
    <property type="protein sequence ID" value="SVA20585.1"/>
    <property type="molecule type" value="Genomic_DNA"/>
</dbReference>